<name>A0ACB8RIP7_9AGAM</name>
<dbReference type="Proteomes" id="UP000814033">
    <property type="component" value="Unassembled WGS sequence"/>
</dbReference>
<sequence>MGLWKIPNADCPDVVYNAIKAGVRLFDSAADYGNEKEAAEGVKRALKEGIVTREELCSLYVRSQLWNTFHRYEDVKAAAKLQLEHWGLDYFDLYLIHFPIALDYVDPAHKYPPGWYGDDGKIHPQNTPLQETWRAIEELVDAGLAKNIGISNVAGGLLLDILRYARIQPQVVQVELHPYLNQSALINLTKVLGIALTAYSSFGPQGYFEMGVSGPQTLLQQPKILKIAAGHGRKRTVHAHKRRIVAPGQVILRWSTQRGIAVIPKTTDVKLTKENLDCNTFDLTQAEIDEIAALNVGLRMNDPKDLDPRLGIFA</sequence>
<reference evidence="1" key="2">
    <citation type="journal article" date="2022" name="New Phytol.">
        <title>Evolutionary transition to the ectomycorrhizal habit in the genomes of a hyperdiverse lineage of mushroom-forming fungi.</title>
        <authorList>
            <person name="Looney B."/>
            <person name="Miyauchi S."/>
            <person name="Morin E."/>
            <person name="Drula E."/>
            <person name="Courty P.E."/>
            <person name="Kohler A."/>
            <person name="Kuo A."/>
            <person name="LaButti K."/>
            <person name="Pangilinan J."/>
            <person name="Lipzen A."/>
            <person name="Riley R."/>
            <person name="Andreopoulos W."/>
            <person name="He G."/>
            <person name="Johnson J."/>
            <person name="Nolan M."/>
            <person name="Tritt A."/>
            <person name="Barry K.W."/>
            <person name="Grigoriev I.V."/>
            <person name="Nagy L.G."/>
            <person name="Hibbett D."/>
            <person name="Henrissat B."/>
            <person name="Matheny P.B."/>
            <person name="Labbe J."/>
            <person name="Martin F.M."/>
        </authorList>
    </citation>
    <scope>NUCLEOTIDE SEQUENCE</scope>
    <source>
        <strain evidence="1">FP105234-sp</strain>
    </source>
</reference>
<evidence type="ECO:0000313" key="1">
    <source>
        <dbReference type="EMBL" id="KAI0043403.1"/>
    </source>
</evidence>
<proteinExistence type="predicted"/>
<reference evidence="1" key="1">
    <citation type="submission" date="2021-02" db="EMBL/GenBank/DDBJ databases">
        <authorList>
            <consortium name="DOE Joint Genome Institute"/>
            <person name="Ahrendt S."/>
            <person name="Looney B.P."/>
            <person name="Miyauchi S."/>
            <person name="Morin E."/>
            <person name="Drula E."/>
            <person name="Courty P.E."/>
            <person name="Chicoki N."/>
            <person name="Fauchery L."/>
            <person name="Kohler A."/>
            <person name="Kuo A."/>
            <person name="Labutti K."/>
            <person name="Pangilinan J."/>
            <person name="Lipzen A."/>
            <person name="Riley R."/>
            <person name="Andreopoulos W."/>
            <person name="He G."/>
            <person name="Johnson J."/>
            <person name="Barry K.W."/>
            <person name="Grigoriev I.V."/>
            <person name="Nagy L."/>
            <person name="Hibbett D."/>
            <person name="Henrissat B."/>
            <person name="Matheny P.B."/>
            <person name="Labbe J."/>
            <person name="Martin F."/>
        </authorList>
    </citation>
    <scope>NUCLEOTIDE SEQUENCE</scope>
    <source>
        <strain evidence="1">FP105234-sp</strain>
    </source>
</reference>
<keyword evidence="2" id="KW-1185">Reference proteome</keyword>
<protein>
    <submittedName>
        <fullName evidence="1">Aldo/keto reductase</fullName>
    </submittedName>
</protein>
<accession>A0ACB8RIP7</accession>
<dbReference type="EMBL" id="MU276019">
    <property type="protein sequence ID" value="KAI0043403.1"/>
    <property type="molecule type" value="Genomic_DNA"/>
</dbReference>
<organism evidence="1 2">
    <name type="scientific">Auriscalpium vulgare</name>
    <dbReference type="NCBI Taxonomy" id="40419"/>
    <lineage>
        <taxon>Eukaryota</taxon>
        <taxon>Fungi</taxon>
        <taxon>Dikarya</taxon>
        <taxon>Basidiomycota</taxon>
        <taxon>Agaricomycotina</taxon>
        <taxon>Agaricomycetes</taxon>
        <taxon>Russulales</taxon>
        <taxon>Auriscalpiaceae</taxon>
        <taxon>Auriscalpium</taxon>
    </lineage>
</organism>
<evidence type="ECO:0000313" key="2">
    <source>
        <dbReference type="Proteomes" id="UP000814033"/>
    </source>
</evidence>
<gene>
    <name evidence="1" type="ORF">FA95DRAFT_1584122</name>
</gene>
<comment type="caution">
    <text evidence="1">The sequence shown here is derived from an EMBL/GenBank/DDBJ whole genome shotgun (WGS) entry which is preliminary data.</text>
</comment>